<dbReference type="PANTHER" id="PTHR42188">
    <property type="entry name" value="23S RRNA-SPECIFIC ENDONUCLEASE VAPC20"/>
    <property type="match status" value="1"/>
</dbReference>
<feature type="domain" description="PIN" evidence="1">
    <location>
        <begin position="6"/>
        <end position="133"/>
    </location>
</feature>
<evidence type="ECO:0000313" key="3">
    <source>
        <dbReference type="Proteomes" id="UP001057561"/>
    </source>
</evidence>
<name>A0ABY5LWL3_9CYAN</name>
<dbReference type="SUPFAM" id="SSF88723">
    <property type="entry name" value="PIN domain-like"/>
    <property type="match status" value="1"/>
</dbReference>
<dbReference type="InterPro" id="IPR029060">
    <property type="entry name" value="PIN-like_dom_sf"/>
</dbReference>
<evidence type="ECO:0000313" key="2">
    <source>
        <dbReference type="EMBL" id="UUO15261.1"/>
    </source>
</evidence>
<dbReference type="RefSeq" id="WP_027401278.1">
    <property type="nucleotide sequence ID" value="NZ_CP099464.1"/>
</dbReference>
<dbReference type="InterPro" id="IPR039018">
    <property type="entry name" value="VapC20-like"/>
</dbReference>
<protein>
    <submittedName>
        <fullName evidence="2">PIN domain-containing protein</fullName>
    </submittedName>
</protein>
<gene>
    <name evidence="2" type="ORF">NG743_25240</name>
</gene>
<organism evidence="2 3">
    <name type="scientific">Dolichospermum heterosporum TAC447</name>
    <dbReference type="NCBI Taxonomy" id="747523"/>
    <lineage>
        <taxon>Bacteria</taxon>
        <taxon>Bacillati</taxon>
        <taxon>Cyanobacteriota</taxon>
        <taxon>Cyanophyceae</taxon>
        <taxon>Nostocales</taxon>
        <taxon>Aphanizomenonaceae</taxon>
        <taxon>Dolichospermum</taxon>
        <taxon>Dolichospermum heterosporum</taxon>
    </lineage>
</organism>
<keyword evidence="3" id="KW-1185">Reference proteome</keyword>
<reference evidence="2" key="1">
    <citation type="submission" date="2022-06" db="EMBL/GenBank/DDBJ databases">
        <title>Nostosin G and Spiroidesin B from the Cyanobacterium Dolichospermum sp. NIES-1697.</title>
        <authorList>
            <person name="Phan C.-S."/>
            <person name="Mehjabin J.J."/>
            <person name="Anas A.R.J."/>
            <person name="Hayasaka M."/>
            <person name="Onoki R."/>
            <person name="Wang J."/>
            <person name="Umezawa T."/>
            <person name="Washio K."/>
            <person name="Morikawa M."/>
            <person name="Okino T."/>
        </authorList>
    </citation>
    <scope>NUCLEOTIDE SEQUENCE</scope>
    <source>
        <strain evidence="2">NIES-1697</strain>
    </source>
</reference>
<dbReference type="Proteomes" id="UP001057561">
    <property type="component" value="Chromosome"/>
</dbReference>
<dbReference type="Gene3D" id="3.40.50.1010">
    <property type="entry name" value="5'-nuclease"/>
    <property type="match status" value="1"/>
</dbReference>
<accession>A0ABY5LWL3</accession>
<dbReference type="Pfam" id="PF01850">
    <property type="entry name" value="PIN"/>
    <property type="match status" value="1"/>
</dbReference>
<sequence length="143" mass="17006">MKYKSIFIDTWGWLALGHRRDNYHQSVKELYCQLKQQKTLIYTSDYVLDELISLLFKRENFQEATTFIEGIMQSAELGNLQIEQVTTDKFQLAYELRKKLNDKPYISFTDLTSMIIMEQLKIQYILTQDDHFLQCGMGFIKIL</sequence>
<dbReference type="InterPro" id="IPR002716">
    <property type="entry name" value="PIN_dom"/>
</dbReference>
<dbReference type="PANTHER" id="PTHR42188:SF1">
    <property type="entry name" value="23S RRNA-SPECIFIC ENDONUCLEASE VAPC20"/>
    <property type="match status" value="1"/>
</dbReference>
<dbReference type="EMBL" id="CP099464">
    <property type="protein sequence ID" value="UUO15261.1"/>
    <property type="molecule type" value="Genomic_DNA"/>
</dbReference>
<evidence type="ECO:0000259" key="1">
    <source>
        <dbReference type="Pfam" id="PF01850"/>
    </source>
</evidence>
<proteinExistence type="predicted"/>